<evidence type="ECO:0000256" key="10">
    <source>
        <dbReference type="ARBA" id="ARBA00023027"/>
    </source>
</evidence>
<organism evidence="14">
    <name type="scientific">hydrothermal vent metagenome</name>
    <dbReference type="NCBI Taxonomy" id="652676"/>
    <lineage>
        <taxon>unclassified sequences</taxon>
        <taxon>metagenomes</taxon>
        <taxon>ecological metagenomes</taxon>
    </lineage>
</organism>
<keyword evidence="6" id="KW-0479">Metal-binding</keyword>
<dbReference type="SMART" id="SM00292">
    <property type="entry name" value="BRCT"/>
    <property type="match status" value="1"/>
</dbReference>
<dbReference type="Gene3D" id="3.40.50.10190">
    <property type="entry name" value="BRCT domain"/>
    <property type="match status" value="1"/>
</dbReference>
<comment type="cofactor">
    <cofactor evidence="1">
        <name>Mg(2+)</name>
        <dbReference type="ChEBI" id="CHEBI:18420"/>
    </cofactor>
</comment>
<dbReference type="InterPro" id="IPR001679">
    <property type="entry name" value="DNA_ligase"/>
</dbReference>
<dbReference type="InterPro" id="IPR013839">
    <property type="entry name" value="DNAligase_adenylation"/>
</dbReference>
<gene>
    <name evidence="14" type="ORF">MNBD_GAMMA03-1587</name>
</gene>
<dbReference type="NCBIfam" id="TIGR00575">
    <property type="entry name" value="dnlj"/>
    <property type="match status" value="1"/>
</dbReference>
<evidence type="ECO:0000313" key="14">
    <source>
        <dbReference type="EMBL" id="VAW44632.1"/>
    </source>
</evidence>
<reference evidence="14" key="1">
    <citation type="submission" date="2018-06" db="EMBL/GenBank/DDBJ databases">
        <authorList>
            <person name="Zhirakovskaya E."/>
        </authorList>
    </citation>
    <scope>NUCLEOTIDE SEQUENCE</scope>
</reference>
<dbReference type="AlphaFoldDB" id="A0A3B0W032"/>
<dbReference type="InterPro" id="IPR041663">
    <property type="entry name" value="DisA/LigA_HHH"/>
</dbReference>
<keyword evidence="8" id="KW-0862">Zinc</keyword>
<dbReference type="InterPro" id="IPR010994">
    <property type="entry name" value="RuvA_2-like"/>
</dbReference>
<dbReference type="InterPro" id="IPR003583">
    <property type="entry name" value="Hlx-hairpin-Hlx_DNA-bd_motif"/>
</dbReference>
<dbReference type="Pfam" id="PF00533">
    <property type="entry name" value="BRCT"/>
    <property type="match status" value="1"/>
</dbReference>
<evidence type="ECO:0000259" key="13">
    <source>
        <dbReference type="PROSITE" id="PS50172"/>
    </source>
</evidence>
<feature type="domain" description="BRCT" evidence="13">
    <location>
        <begin position="612"/>
        <end position="685"/>
    </location>
</feature>
<comment type="catalytic activity">
    <reaction evidence="12">
        <text>NAD(+) + (deoxyribonucleotide)n-3'-hydroxyl + 5'-phospho-(deoxyribonucleotide)m = (deoxyribonucleotide)n+m + AMP + beta-nicotinamide D-nucleotide.</text>
        <dbReference type="EC" id="6.5.1.2"/>
    </reaction>
</comment>
<dbReference type="CDD" id="cd00114">
    <property type="entry name" value="LIGANc"/>
    <property type="match status" value="1"/>
</dbReference>
<dbReference type="GO" id="GO:0003911">
    <property type="term" value="F:DNA ligase (NAD+) activity"/>
    <property type="evidence" value="ECO:0007669"/>
    <property type="project" value="UniProtKB-EC"/>
</dbReference>
<dbReference type="GO" id="GO:0046872">
    <property type="term" value="F:metal ion binding"/>
    <property type="evidence" value="ECO:0007669"/>
    <property type="project" value="UniProtKB-KW"/>
</dbReference>
<dbReference type="Gene3D" id="2.40.50.140">
    <property type="entry name" value="Nucleic acid-binding proteins"/>
    <property type="match status" value="1"/>
</dbReference>
<evidence type="ECO:0000256" key="12">
    <source>
        <dbReference type="ARBA" id="ARBA00034005"/>
    </source>
</evidence>
<dbReference type="InterPro" id="IPR033136">
    <property type="entry name" value="DNA_ligase_CS"/>
</dbReference>
<dbReference type="GO" id="GO:0005829">
    <property type="term" value="C:cytosol"/>
    <property type="evidence" value="ECO:0007669"/>
    <property type="project" value="TreeGrafter"/>
</dbReference>
<dbReference type="InterPro" id="IPR004150">
    <property type="entry name" value="NAD_DNA_ligase_OB"/>
</dbReference>
<dbReference type="PIRSF" id="PIRSF001604">
    <property type="entry name" value="LigA"/>
    <property type="match status" value="1"/>
</dbReference>
<dbReference type="EC" id="6.5.1.2" evidence="3"/>
<dbReference type="PROSITE" id="PS01056">
    <property type="entry name" value="DNA_LIGASE_N2"/>
    <property type="match status" value="1"/>
</dbReference>
<dbReference type="GO" id="GO:0006260">
    <property type="term" value="P:DNA replication"/>
    <property type="evidence" value="ECO:0007669"/>
    <property type="project" value="UniProtKB-KW"/>
</dbReference>
<dbReference type="Pfam" id="PF12826">
    <property type="entry name" value="HHH_2"/>
    <property type="match status" value="1"/>
</dbReference>
<accession>A0A3B0W032</accession>
<dbReference type="GO" id="GO:0006281">
    <property type="term" value="P:DNA repair"/>
    <property type="evidence" value="ECO:0007669"/>
    <property type="project" value="UniProtKB-KW"/>
</dbReference>
<dbReference type="Gene3D" id="6.20.10.30">
    <property type="match status" value="1"/>
</dbReference>
<dbReference type="CDD" id="cd17748">
    <property type="entry name" value="BRCT_DNA_ligase_like"/>
    <property type="match status" value="1"/>
</dbReference>
<keyword evidence="4 14" id="KW-0436">Ligase</keyword>
<dbReference type="SUPFAM" id="SSF50249">
    <property type="entry name" value="Nucleic acid-binding proteins"/>
    <property type="match status" value="1"/>
</dbReference>
<dbReference type="Pfam" id="PF03120">
    <property type="entry name" value="OB_DNA_ligase"/>
    <property type="match status" value="1"/>
</dbReference>
<evidence type="ECO:0000256" key="8">
    <source>
        <dbReference type="ARBA" id="ARBA00022833"/>
    </source>
</evidence>
<proteinExistence type="inferred from homology"/>
<evidence type="ECO:0000256" key="11">
    <source>
        <dbReference type="ARBA" id="ARBA00023204"/>
    </source>
</evidence>
<name>A0A3B0W032_9ZZZZ</name>
<evidence type="ECO:0000256" key="7">
    <source>
        <dbReference type="ARBA" id="ARBA00022763"/>
    </source>
</evidence>
<dbReference type="NCBIfam" id="NF005932">
    <property type="entry name" value="PRK07956.1"/>
    <property type="match status" value="1"/>
</dbReference>
<dbReference type="Gene3D" id="3.30.470.30">
    <property type="entry name" value="DNA ligase/mRNA capping enzyme"/>
    <property type="match status" value="1"/>
</dbReference>
<dbReference type="FunFam" id="1.10.150.20:FF:000007">
    <property type="entry name" value="DNA ligase"/>
    <property type="match status" value="1"/>
</dbReference>
<dbReference type="SMART" id="SM00278">
    <property type="entry name" value="HhH1"/>
    <property type="match status" value="4"/>
</dbReference>
<keyword evidence="10" id="KW-0520">NAD</keyword>
<dbReference type="InterPro" id="IPR013840">
    <property type="entry name" value="DNAligase_N"/>
</dbReference>
<evidence type="ECO:0000256" key="4">
    <source>
        <dbReference type="ARBA" id="ARBA00022598"/>
    </source>
</evidence>
<dbReference type="EMBL" id="UOFC01000014">
    <property type="protein sequence ID" value="VAW44632.1"/>
    <property type="molecule type" value="Genomic_DNA"/>
</dbReference>
<dbReference type="SUPFAM" id="SSF52113">
    <property type="entry name" value="BRCT domain"/>
    <property type="match status" value="1"/>
</dbReference>
<dbReference type="InterPro" id="IPR012340">
    <property type="entry name" value="NA-bd_OB-fold"/>
</dbReference>
<dbReference type="Gene3D" id="1.10.150.20">
    <property type="entry name" value="5' to 3' exonuclease, C-terminal subdomain"/>
    <property type="match status" value="2"/>
</dbReference>
<dbReference type="InterPro" id="IPR001357">
    <property type="entry name" value="BRCT_dom"/>
</dbReference>
<dbReference type="PANTHER" id="PTHR23389:SF9">
    <property type="entry name" value="DNA LIGASE"/>
    <property type="match status" value="1"/>
</dbReference>
<protein>
    <recommendedName>
        <fullName evidence="3">DNA ligase (NAD(+))</fullName>
        <ecNumber evidence="3">6.5.1.2</ecNumber>
    </recommendedName>
</protein>
<evidence type="ECO:0000256" key="2">
    <source>
        <dbReference type="ARBA" id="ARBA00004067"/>
    </source>
</evidence>
<dbReference type="SUPFAM" id="SSF56091">
    <property type="entry name" value="DNA ligase/mRNA capping enzyme, catalytic domain"/>
    <property type="match status" value="1"/>
</dbReference>
<dbReference type="HAMAP" id="MF_01588">
    <property type="entry name" value="DNA_ligase_A"/>
    <property type="match status" value="1"/>
</dbReference>
<dbReference type="SMART" id="SM00532">
    <property type="entry name" value="LIGANc"/>
    <property type="match status" value="1"/>
</dbReference>
<dbReference type="FunFam" id="2.40.50.140:FF:000012">
    <property type="entry name" value="DNA ligase"/>
    <property type="match status" value="1"/>
</dbReference>
<sequence length="693" mass="76888">MSKDTPQTRLDLSIASSDSLLEQLNQLKQVIVQYDYAYYAQDNPLVSDAEYDQCYQALLKIEKQHPEWVTDDSPSQRVGGQPVDHFKSLPHAVPMFSLSNAFTQDDLVDFDRKVREKLPELPTTRPICYAAEPKIDGLAINIRYENGKLIQAATRGDGVVGEDVTHNIRTIRSVPLQLLGEGWPSILEVRGEIFMSKATFKMLNEQAVASSEKPFANPRNAAAGTLRQLDPNIAAQRHLSLFLYGWGEISDEHALPKHYHQVIERFSQWGLPTNTDTQVVKGAQGMAEYYDVLYAKRSELPYEIDGIVYKVDDISVHRLLGFTAKSPRWAIARKFPAEEVWTTLLDIEIQVGRTGALTPVARLQPVSVGGVVVANATLHNLDEIRRKDVRIGDTVVVRRAGDVIPEVVVPVLSKRLEEVSLFEMPTQCPECSSEVIKEHDKAVYRCSGGLFCPAQQKRALQHFVSRKALDIQGLGDKLIDQLIEKEWVKHPDDLFKLTPEMLATLDRMAEKSALKVCNAIQAAKQTTLPRFIYALGIPEVGEVTAKSLAQHFITFDKIRQAEKEALIEVSDVGTIVADNVVTFFKQPHNQDVVIGLLDEGVTWPDPDIITVDNHSPFAGKIVVLTGTLQSDSRTKAKQKLEALGAKITGRVSAKTDFVIAGDKAGTKRAKAEALGVAVLSEEEWIAMMGEANG</sequence>
<dbReference type="Gene3D" id="1.10.287.610">
    <property type="entry name" value="Helix hairpin bin"/>
    <property type="match status" value="1"/>
</dbReference>
<keyword evidence="7" id="KW-0227">DNA damage</keyword>
<comment type="function">
    <text evidence="2">DNA ligase that catalyzes the formation of phosphodiester linkages between 5'-phosphoryl and 3'-hydroxyl groups in double-stranded DNA using NAD as a coenzyme and as the energy source for the reaction. It is essential for DNA replication and repair of damaged DNA.</text>
</comment>
<evidence type="ECO:0000256" key="1">
    <source>
        <dbReference type="ARBA" id="ARBA00001946"/>
    </source>
</evidence>
<keyword evidence="5" id="KW-0235">DNA replication</keyword>
<dbReference type="PANTHER" id="PTHR23389">
    <property type="entry name" value="CHROMOSOME TRANSMISSION FIDELITY FACTOR 18"/>
    <property type="match status" value="1"/>
</dbReference>
<dbReference type="Pfam" id="PF01653">
    <property type="entry name" value="DNA_ligase_aden"/>
    <property type="match status" value="1"/>
</dbReference>
<evidence type="ECO:0000256" key="5">
    <source>
        <dbReference type="ARBA" id="ARBA00022705"/>
    </source>
</evidence>
<evidence type="ECO:0000256" key="3">
    <source>
        <dbReference type="ARBA" id="ARBA00012722"/>
    </source>
</evidence>
<dbReference type="Pfam" id="PF03119">
    <property type="entry name" value="DNA_ligase_ZBD"/>
    <property type="match status" value="1"/>
</dbReference>
<dbReference type="FunFam" id="1.10.150.20:FF:000006">
    <property type="entry name" value="DNA ligase"/>
    <property type="match status" value="1"/>
</dbReference>
<dbReference type="SUPFAM" id="SSF47781">
    <property type="entry name" value="RuvA domain 2-like"/>
    <property type="match status" value="1"/>
</dbReference>
<dbReference type="FunFam" id="3.30.470.30:FF:000001">
    <property type="entry name" value="DNA ligase"/>
    <property type="match status" value="1"/>
</dbReference>
<dbReference type="PROSITE" id="PS50172">
    <property type="entry name" value="BRCT"/>
    <property type="match status" value="1"/>
</dbReference>
<dbReference type="PROSITE" id="PS01055">
    <property type="entry name" value="DNA_LIGASE_N1"/>
    <property type="match status" value="1"/>
</dbReference>
<dbReference type="InterPro" id="IPR036420">
    <property type="entry name" value="BRCT_dom_sf"/>
</dbReference>
<dbReference type="GO" id="GO:0003677">
    <property type="term" value="F:DNA binding"/>
    <property type="evidence" value="ECO:0007669"/>
    <property type="project" value="InterPro"/>
</dbReference>
<dbReference type="InterPro" id="IPR018239">
    <property type="entry name" value="DNA_ligase_AS"/>
</dbReference>
<evidence type="ECO:0000256" key="6">
    <source>
        <dbReference type="ARBA" id="ARBA00022723"/>
    </source>
</evidence>
<keyword evidence="9" id="KW-0460">Magnesium</keyword>
<dbReference type="InterPro" id="IPR004149">
    <property type="entry name" value="Znf_DNAligase_C4"/>
</dbReference>
<keyword evidence="11" id="KW-0234">DNA repair</keyword>
<evidence type="ECO:0000256" key="9">
    <source>
        <dbReference type="ARBA" id="ARBA00022842"/>
    </source>
</evidence>